<dbReference type="Proteomes" id="UP001140560">
    <property type="component" value="Unassembled WGS sequence"/>
</dbReference>
<reference evidence="1" key="1">
    <citation type="submission" date="2022-10" db="EMBL/GenBank/DDBJ databases">
        <title>Tapping the CABI collections for fungal endophytes: first genome assemblies for Collariella, Neodidymelliopsis, Ascochyta clinopodiicola, Didymella pomorum, Didymosphaeria variabile, Neocosmospora piperis and Neocucurbitaria cava.</title>
        <authorList>
            <person name="Hill R."/>
        </authorList>
    </citation>
    <scope>NUCLEOTIDE SEQUENCE</scope>
    <source>
        <strain evidence="1">IMI 356814</strain>
    </source>
</reference>
<dbReference type="EMBL" id="JAPEUY010000020">
    <property type="protein sequence ID" value="KAJ4363154.1"/>
    <property type="molecule type" value="Genomic_DNA"/>
</dbReference>
<dbReference type="AlphaFoldDB" id="A0A9W8Y144"/>
<gene>
    <name evidence="1" type="ORF">N0V83_010274</name>
</gene>
<dbReference type="OrthoDB" id="4500473at2759"/>
<accession>A0A9W8Y144</accession>
<name>A0A9W8Y144_9PLEO</name>
<comment type="caution">
    <text evidence="1">The sequence shown here is derived from an EMBL/GenBank/DDBJ whole genome shotgun (WGS) entry which is preliminary data.</text>
</comment>
<keyword evidence="2" id="KW-1185">Reference proteome</keyword>
<evidence type="ECO:0000313" key="1">
    <source>
        <dbReference type="EMBL" id="KAJ4363154.1"/>
    </source>
</evidence>
<organism evidence="1 2">
    <name type="scientific">Neocucurbitaria cava</name>
    <dbReference type="NCBI Taxonomy" id="798079"/>
    <lineage>
        <taxon>Eukaryota</taxon>
        <taxon>Fungi</taxon>
        <taxon>Dikarya</taxon>
        <taxon>Ascomycota</taxon>
        <taxon>Pezizomycotina</taxon>
        <taxon>Dothideomycetes</taxon>
        <taxon>Pleosporomycetidae</taxon>
        <taxon>Pleosporales</taxon>
        <taxon>Pleosporineae</taxon>
        <taxon>Cucurbitariaceae</taxon>
        <taxon>Neocucurbitaria</taxon>
    </lineage>
</organism>
<sequence length="287" mass="31502">MIQGAMVLSHGKKKFYLKAPDLEFGLDGPIQIGNIIKDMKTPQDPIAALDPTPNIVSGPDYDKGNKTHESHASLGLKFSVEIFQVFGGQAGAKASSASQTVYEFDGIESLYLQTNPTAADAKKLHESNHAVKGALNRGPVFIVTGLKVAKGLRYSNRHVAEKQAMIGRQDHVMKEFADEGTLEGDKGSEDAEEYTVKGDVILAYRLHVIKKEGFRWIGEREIDAKTFDPGEAGFMNHDRMGKEDQVGVGEVSLQDVQYFVEDHEYGGLQVVAVEVEGQSWSMLSIEM</sequence>
<protein>
    <submittedName>
        <fullName evidence="1">Uncharacterized protein</fullName>
    </submittedName>
</protein>
<proteinExistence type="predicted"/>
<evidence type="ECO:0000313" key="2">
    <source>
        <dbReference type="Proteomes" id="UP001140560"/>
    </source>
</evidence>